<organism evidence="2 3">
    <name type="scientific">Geobacillus stearothermophilus</name>
    <name type="common">Bacillus stearothermophilus</name>
    <dbReference type="NCBI Taxonomy" id="1422"/>
    <lineage>
        <taxon>Bacteria</taxon>
        <taxon>Bacillati</taxon>
        <taxon>Bacillota</taxon>
        <taxon>Bacilli</taxon>
        <taxon>Bacillales</taxon>
        <taxon>Anoxybacillaceae</taxon>
        <taxon>Geobacillus</taxon>
    </lineage>
</organism>
<dbReference type="AlphaFoldDB" id="A0A150M8Y8"/>
<reference evidence="2 3" key="1">
    <citation type="submission" date="2016-01" db="EMBL/GenBank/DDBJ databases">
        <title>Draft Genome Sequences of Seven Thermophilic Sporeformers Isolated from Foods.</title>
        <authorList>
            <person name="Berendsen E.M."/>
            <person name="Wells-Bennik M.H."/>
            <person name="Krawcyk A.O."/>
            <person name="De Jong A."/>
            <person name="Holsappel S."/>
            <person name="Eijlander R.T."/>
            <person name="Kuipers O.P."/>
        </authorList>
    </citation>
    <scope>NUCLEOTIDE SEQUENCE [LARGE SCALE GENOMIC DNA]</scope>
    <source>
        <strain evidence="2 3">B4109</strain>
    </source>
</reference>
<protein>
    <submittedName>
        <fullName evidence="2">Uncharacterized protein</fullName>
    </submittedName>
</protein>
<proteinExistence type="predicted"/>
<feature type="transmembrane region" description="Helical" evidence="1">
    <location>
        <begin position="21"/>
        <end position="38"/>
    </location>
</feature>
<comment type="caution">
    <text evidence="2">The sequence shown here is derived from an EMBL/GenBank/DDBJ whole genome shotgun (WGS) entry which is preliminary data.</text>
</comment>
<name>A0A150M8Y8_GEOSE</name>
<gene>
    <name evidence="2" type="ORF">B4109_3238</name>
</gene>
<sequence length="43" mass="5258">MKVEEFEQLERNKARREVENDMKGMVITWIVIIVIIWLQEAIR</sequence>
<dbReference type="PATRIC" id="fig|1422.18.peg.1811"/>
<keyword evidence="1" id="KW-0472">Membrane</keyword>
<dbReference type="Proteomes" id="UP000075424">
    <property type="component" value="Unassembled WGS sequence"/>
</dbReference>
<dbReference type="RefSeq" id="WP_268761914.1">
    <property type="nucleotide sequence ID" value="NZ_LQYV01000138.1"/>
</dbReference>
<evidence type="ECO:0000313" key="2">
    <source>
        <dbReference type="EMBL" id="KYD21033.1"/>
    </source>
</evidence>
<evidence type="ECO:0000256" key="1">
    <source>
        <dbReference type="SAM" id="Phobius"/>
    </source>
</evidence>
<accession>A0A150M8Y8</accession>
<keyword evidence="1" id="KW-0812">Transmembrane</keyword>
<evidence type="ECO:0000313" key="3">
    <source>
        <dbReference type="Proteomes" id="UP000075424"/>
    </source>
</evidence>
<dbReference type="EMBL" id="LQYV01000138">
    <property type="protein sequence ID" value="KYD21033.1"/>
    <property type="molecule type" value="Genomic_DNA"/>
</dbReference>
<keyword evidence="1" id="KW-1133">Transmembrane helix</keyword>